<dbReference type="AlphaFoldDB" id="A0A1S6HNU5"/>
<name>A0A1S6HNU5_9GAMM</name>
<dbReference type="InterPro" id="IPR012341">
    <property type="entry name" value="6hp_glycosidase-like_sf"/>
</dbReference>
<accession>A0A1S6HNU5</accession>
<protein>
    <recommendedName>
        <fullName evidence="3">Lanthionine synthetase C-like protein</fullName>
    </recommendedName>
</protein>
<dbReference type="Proteomes" id="UP000189545">
    <property type="component" value="Chromosome"/>
</dbReference>
<sequence length="235" mass="26196">MLFEPSRHELLTETLWQQDRVQSEIASILDDIEQSVLPNASWPTHPLDAESYANSGPKWSAYAGAAGCVHALQILKRYGYQVNGYPLKDLSHLLPDIHQAFLKAPDVSVEPGLQLGEIGILMPAVLAQPDNRELSDKLLLCMEATLDLPLYEITSGQSGMMHAALALYRKTGEARWKDVYVKGAKSLMDNWRQDAETREWLWQSLALNGTITVPVMASQVMPTFSCKALICSRMI</sequence>
<dbReference type="Gene3D" id="1.50.10.10">
    <property type="match status" value="1"/>
</dbReference>
<reference evidence="1 2" key="1">
    <citation type="submission" date="2016-03" db="EMBL/GenBank/DDBJ databases">
        <title>Complete genome sequence of Shewanella psychrophila WP2, a deep sea bacterium isolated from west Pacific sediment.</title>
        <authorList>
            <person name="Xu G."/>
            <person name="Jian H."/>
        </authorList>
    </citation>
    <scope>NUCLEOTIDE SEQUENCE [LARGE SCALE GENOMIC DNA]</scope>
    <source>
        <strain evidence="1 2">WP2</strain>
    </source>
</reference>
<dbReference type="SUPFAM" id="SSF158745">
    <property type="entry name" value="LanC-like"/>
    <property type="match status" value="1"/>
</dbReference>
<organism evidence="1 2">
    <name type="scientific">Shewanella psychrophila</name>
    <dbReference type="NCBI Taxonomy" id="225848"/>
    <lineage>
        <taxon>Bacteria</taxon>
        <taxon>Pseudomonadati</taxon>
        <taxon>Pseudomonadota</taxon>
        <taxon>Gammaproteobacteria</taxon>
        <taxon>Alteromonadales</taxon>
        <taxon>Shewanellaceae</taxon>
        <taxon>Shewanella</taxon>
    </lineage>
</organism>
<evidence type="ECO:0000313" key="2">
    <source>
        <dbReference type="Proteomes" id="UP000189545"/>
    </source>
</evidence>
<dbReference type="KEGG" id="spsw:Sps_02018"/>
<dbReference type="OrthoDB" id="5291353at2"/>
<dbReference type="STRING" id="225848.Sps_02018"/>
<dbReference type="GO" id="GO:0005975">
    <property type="term" value="P:carbohydrate metabolic process"/>
    <property type="evidence" value="ECO:0007669"/>
    <property type="project" value="InterPro"/>
</dbReference>
<gene>
    <name evidence="1" type="ORF">Sps_02018</name>
</gene>
<dbReference type="EMBL" id="CP014782">
    <property type="protein sequence ID" value="AQS37178.1"/>
    <property type="molecule type" value="Genomic_DNA"/>
</dbReference>
<proteinExistence type="predicted"/>
<keyword evidence="2" id="KW-1185">Reference proteome</keyword>
<evidence type="ECO:0008006" key="3">
    <source>
        <dbReference type="Google" id="ProtNLM"/>
    </source>
</evidence>
<dbReference type="RefSeq" id="WP_077752378.1">
    <property type="nucleotide sequence ID" value="NZ_CP014782.1"/>
</dbReference>
<evidence type="ECO:0000313" key="1">
    <source>
        <dbReference type="EMBL" id="AQS37178.1"/>
    </source>
</evidence>